<dbReference type="InterPro" id="IPR036790">
    <property type="entry name" value="Frizzled_dom_sf"/>
</dbReference>
<keyword evidence="4" id="KW-1133">Transmembrane helix</keyword>
<feature type="domain" description="FZ" evidence="6">
    <location>
        <begin position="178"/>
        <end position="308"/>
    </location>
</feature>
<evidence type="ECO:0000256" key="2">
    <source>
        <dbReference type="ARBA" id="ARBA00023157"/>
    </source>
</evidence>
<dbReference type="Pfam" id="PF01392">
    <property type="entry name" value="Fz"/>
    <property type="match status" value="2"/>
</dbReference>
<protein>
    <recommendedName>
        <fullName evidence="6">FZ domain-containing protein</fullName>
    </recommendedName>
</protein>
<keyword evidence="2" id="KW-1015">Disulfide bond</keyword>
<keyword evidence="4" id="KW-0812">Transmembrane</keyword>
<evidence type="ECO:0000313" key="8">
    <source>
        <dbReference type="Proteomes" id="UP000225706"/>
    </source>
</evidence>
<dbReference type="Proteomes" id="UP000225706">
    <property type="component" value="Unassembled WGS sequence"/>
</dbReference>
<keyword evidence="1" id="KW-0217">Developmental protein</keyword>
<dbReference type="PANTHER" id="PTHR11309">
    <property type="entry name" value="FRIZZLED"/>
    <property type="match status" value="1"/>
</dbReference>
<keyword evidence="4" id="KW-0472">Membrane</keyword>
<evidence type="ECO:0000256" key="5">
    <source>
        <dbReference type="SAM" id="SignalP"/>
    </source>
</evidence>
<evidence type="ECO:0000256" key="4">
    <source>
        <dbReference type="SAM" id="Phobius"/>
    </source>
</evidence>
<keyword evidence="5" id="KW-0732">Signal</keyword>
<sequence>MPVYSTELPSCFFIKIRALLICSLGVLTVVHGESIEGKCVSLSNGHFDFCTKGGYNSTLSFPKEFTAERQAQMAEFLMFIIEQWRNCTTTSLATAMECSFFLPKCSSEGTRVYPCRRVCGELLKQCQKDTGEFRELYMDLFLASCLILPNETASSEKCFEPPGFSPNNNVSSPLDRGCQNLIFPACKNLGLYNHTIFTESVQKKLYYLFYNKTYGDGQLLDQGFPMVLEMQVAKYPKCATNIKKLYCGDLFPPCFPEEGSPTFKTLCRSVCNDIQRECPDYFGENYLSAEMCALFAPGNTSHGFCDRTEWPEPFFWLTYLGEDFNTEPPSVEPTDEGPKGWVIAVAVLTSLIIVALGLAGLIWWKWRGIAPASWLGYKKQQDFTNEE</sequence>
<accession>A0A2B4T013</accession>
<feature type="signal peptide" evidence="5">
    <location>
        <begin position="1"/>
        <end position="32"/>
    </location>
</feature>
<comment type="caution">
    <text evidence="3">Lacks conserved residue(s) required for the propagation of feature annotation.</text>
</comment>
<dbReference type="GO" id="GO:0042813">
    <property type="term" value="F:Wnt receptor activity"/>
    <property type="evidence" value="ECO:0007669"/>
    <property type="project" value="TreeGrafter"/>
</dbReference>
<dbReference type="GO" id="GO:0005886">
    <property type="term" value="C:plasma membrane"/>
    <property type="evidence" value="ECO:0007669"/>
    <property type="project" value="TreeGrafter"/>
</dbReference>
<dbReference type="SUPFAM" id="SSF63501">
    <property type="entry name" value="Frizzled cysteine-rich domain"/>
    <property type="match status" value="1"/>
</dbReference>
<dbReference type="PROSITE" id="PS50038">
    <property type="entry name" value="FZ"/>
    <property type="match status" value="2"/>
</dbReference>
<evidence type="ECO:0000256" key="1">
    <source>
        <dbReference type="ARBA" id="ARBA00022473"/>
    </source>
</evidence>
<dbReference type="GO" id="GO:0060070">
    <property type="term" value="P:canonical Wnt signaling pathway"/>
    <property type="evidence" value="ECO:0007669"/>
    <property type="project" value="TreeGrafter"/>
</dbReference>
<proteinExistence type="predicted"/>
<comment type="caution">
    <text evidence="7">The sequence shown here is derived from an EMBL/GenBank/DDBJ whole genome shotgun (WGS) entry which is preliminary data.</text>
</comment>
<dbReference type="OrthoDB" id="5958350at2759"/>
<keyword evidence="8" id="KW-1185">Reference proteome</keyword>
<dbReference type="InterPro" id="IPR020067">
    <property type="entry name" value="Frizzled_dom"/>
</dbReference>
<dbReference type="Gene3D" id="1.10.2000.10">
    <property type="entry name" value="Frizzled cysteine-rich domain"/>
    <property type="match status" value="2"/>
</dbReference>
<dbReference type="AlphaFoldDB" id="A0A2B4T013"/>
<dbReference type="EMBL" id="LSMT01000007">
    <property type="protein sequence ID" value="PFX34017.1"/>
    <property type="molecule type" value="Genomic_DNA"/>
</dbReference>
<dbReference type="GO" id="GO:0017147">
    <property type="term" value="F:Wnt-protein binding"/>
    <property type="evidence" value="ECO:0007669"/>
    <property type="project" value="TreeGrafter"/>
</dbReference>
<feature type="domain" description="FZ" evidence="6">
    <location>
        <begin position="34"/>
        <end position="161"/>
    </location>
</feature>
<name>A0A2B4T013_STYPI</name>
<evidence type="ECO:0000256" key="3">
    <source>
        <dbReference type="PROSITE-ProRule" id="PRU00090"/>
    </source>
</evidence>
<dbReference type="GO" id="GO:0035567">
    <property type="term" value="P:non-canonical Wnt signaling pathway"/>
    <property type="evidence" value="ECO:0007669"/>
    <property type="project" value="TreeGrafter"/>
</dbReference>
<feature type="transmembrane region" description="Helical" evidence="4">
    <location>
        <begin position="341"/>
        <end position="364"/>
    </location>
</feature>
<feature type="chain" id="PRO_5012473791" description="FZ domain-containing protein" evidence="5">
    <location>
        <begin position="33"/>
        <end position="387"/>
    </location>
</feature>
<gene>
    <name evidence="7" type="ORF">AWC38_SpisGene1180</name>
</gene>
<evidence type="ECO:0000313" key="7">
    <source>
        <dbReference type="EMBL" id="PFX34017.1"/>
    </source>
</evidence>
<evidence type="ECO:0000259" key="6">
    <source>
        <dbReference type="PROSITE" id="PS50038"/>
    </source>
</evidence>
<dbReference type="PANTHER" id="PTHR11309:SF126">
    <property type="entry name" value="FRIZZLED-2"/>
    <property type="match status" value="1"/>
</dbReference>
<reference evidence="8" key="1">
    <citation type="journal article" date="2017" name="bioRxiv">
        <title>Comparative analysis of the genomes of Stylophora pistillata and Acropora digitifera provides evidence for extensive differences between species of corals.</title>
        <authorList>
            <person name="Voolstra C.R."/>
            <person name="Li Y."/>
            <person name="Liew Y.J."/>
            <person name="Baumgarten S."/>
            <person name="Zoccola D."/>
            <person name="Flot J.-F."/>
            <person name="Tambutte S."/>
            <person name="Allemand D."/>
            <person name="Aranda M."/>
        </authorList>
    </citation>
    <scope>NUCLEOTIDE SEQUENCE [LARGE SCALE GENOMIC DNA]</scope>
</reference>
<dbReference type="InterPro" id="IPR015526">
    <property type="entry name" value="Frizzled/SFRP"/>
</dbReference>
<dbReference type="CDD" id="cd07066">
    <property type="entry name" value="CRD_FZ"/>
    <property type="match status" value="1"/>
</dbReference>
<organism evidence="7 8">
    <name type="scientific">Stylophora pistillata</name>
    <name type="common">Smooth cauliflower coral</name>
    <dbReference type="NCBI Taxonomy" id="50429"/>
    <lineage>
        <taxon>Eukaryota</taxon>
        <taxon>Metazoa</taxon>
        <taxon>Cnidaria</taxon>
        <taxon>Anthozoa</taxon>
        <taxon>Hexacorallia</taxon>
        <taxon>Scleractinia</taxon>
        <taxon>Astrocoeniina</taxon>
        <taxon>Pocilloporidae</taxon>
        <taxon>Stylophora</taxon>
    </lineage>
</organism>